<evidence type="ECO:0000313" key="1">
    <source>
        <dbReference type="EMBL" id="PHQ53172.1"/>
    </source>
</evidence>
<dbReference type="OrthoDB" id="4226086at2"/>
<dbReference type="RefSeq" id="WP_099197574.1">
    <property type="nucleotide sequence ID" value="NZ_JBIRXA010000016.1"/>
</dbReference>
<reference evidence="1 2" key="1">
    <citation type="journal article" date="2017" name="Biochemistry">
        <title>Identification of the Biosynthetic Pathway for the Antibiotic Bicyclomycin.</title>
        <authorList>
            <person name="Patteson J."/>
            <person name="Cai W."/>
            <person name="Johnson R.A."/>
            <person name="Santa Maria K."/>
            <person name="Li B."/>
        </authorList>
    </citation>
    <scope>NUCLEOTIDE SEQUENCE [LARGE SCALE GENOMIC DNA]</scope>
    <source>
        <strain evidence="1 2">ATCC 21532</strain>
    </source>
</reference>
<comment type="caution">
    <text evidence="1">The sequence shown here is derived from an EMBL/GenBank/DDBJ whole genome shotgun (WGS) entry which is preliminary data.</text>
</comment>
<name>A0A2G1XPL1_STRCJ</name>
<sequence length="109" mass="12033">MAGQLWDLARVDLEPARAALARLHERGRPVGPCLLARAARATWWLLPLGTGYRLLGTGGVTLLPVGHELHVPPPTRYVRDRVWLVPARNGSFTHPEDLREALEAVASCR</sequence>
<proteinExistence type="predicted"/>
<gene>
    <name evidence="1" type="ORF">BLA24_02180</name>
</gene>
<evidence type="ECO:0000313" key="2">
    <source>
        <dbReference type="Proteomes" id="UP000222531"/>
    </source>
</evidence>
<protein>
    <submittedName>
        <fullName evidence="1">Uncharacterized protein</fullName>
    </submittedName>
</protein>
<dbReference type="Proteomes" id="UP000222531">
    <property type="component" value="Unassembled WGS sequence"/>
</dbReference>
<accession>A0A2G1XPL1</accession>
<dbReference type="AlphaFoldDB" id="A0A2G1XPL1"/>
<dbReference type="EMBL" id="NHZO01000037">
    <property type="protein sequence ID" value="PHQ53172.1"/>
    <property type="molecule type" value="Genomic_DNA"/>
</dbReference>
<keyword evidence="2" id="KW-1185">Reference proteome</keyword>
<organism evidence="1 2">
    <name type="scientific">Streptomyces cinnamoneus</name>
    <name type="common">Streptoverticillium cinnamoneum</name>
    <dbReference type="NCBI Taxonomy" id="53446"/>
    <lineage>
        <taxon>Bacteria</taxon>
        <taxon>Bacillati</taxon>
        <taxon>Actinomycetota</taxon>
        <taxon>Actinomycetes</taxon>
        <taxon>Kitasatosporales</taxon>
        <taxon>Streptomycetaceae</taxon>
        <taxon>Streptomyces</taxon>
        <taxon>Streptomyces cinnamoneus group</taxon>
    </lineage>
</organism>